<dbReference type="GO" id="GO:0006272">
    <property type="term" value="P:leading strand elongation"/>
    <property type="evidence" value="ECO:0007669"/>
    <property type="project" value="TreeGrafter"/>
</dbReference>
<feature type="region of interest" description="Disordered" evidence="20">
    <location>
        <begin position="1"/>
        <end position="46"/>
    </location>
</feature>
<feature type="domain" description="DNA polymerase epsilon catalytic subunit A C-terminal" evidence="21">
    <location>
        <begin position="1519"/>
        <end position="1913"/>
    </location>
</feature>
<dbReference type="SMART" id="SM00486">
    <property type="entry name" value="POLBc"/>
    <property type="match status" value="1"/>
</dbReference>
<keyword evidence="8 19" id="KW-0479">Metal-binding</keyword>
<evidence type="ECO:0000256" key="7">
    <source>
        <dbReference type="ARBA" id="ARBA00022705"/>
    </source>
</evidence>
<dbReference type="SMART" id="SM01159">
    <property type="entry name" value="DUF1744"/>
    <property type="match status" value="1"/>
</dbReference>
<dbReference type="InterPro" id="IPR043502">
    <property type="entry name" value="DNA/RNA_pol_sf"/>
</dbReference>
<dbReference type="GO" id="GO:0008310">
    <property type="term" value="F:single-stranded DNA 3'-5' DNA exonuclease activity"/>
    <property type="evidence" value="ECO:0007669"/>
    <property type="project" value="TreeGrafter"/>
</dbReference>
<dbReference type="FunFam" id="3.30.420.10:FF:000015">
    <property type="entry name" value="DNA polymerase epsilon catalytic subunit"/>
    <property type="match status" value="1"/>
</dbReference>
<evidence type="ECO:0000256" key="11">
    <source>
        <dbReference type="ARBA" id="ARBA00022932"/>
    </source>
</evidence>
<dbReference type="Pfam" id="PF23250">
    <property type="entry name" value="zf_DPOE_2"/>
    <property type="match status" value="1"/>
</dbReference>
<dbReference type="FunFam" id="1.10.287.690:FF:000005">
    <property type="entry name" value="DNA polymerase epsilon catalytic subunit"/>
    <property type="match status" value="1"/>
</dbReference>
<dbReference type="GO" id="GO:0000166">
    <property type="term" value="F:nucleotide binding"/>
    <property type="evidence" value="ECO:0007669"/>
    <property type="project" value="InterPro"/>
</dbReference>
<dbReference type="Gene3D" id="3.90.1600.10">
    <property type="entry name" value="Palm domain of DNA polymerase"/>
    <property type="match status" value="1"/>
</dbReference>
<evidence type="ECO:0000256" key="3">
    <source>
        <dbReference type="ARBA" id="ARBA00005755"/>
    </source>
</evidence>
<evidence type="ECO:0000256" key="8">
    <source>
        <dbReference type="ARBA" id="ARBA00022723"/>
    </source>
</evidence>
<dbReference type="InterPro" id="IPR023211">
    <property type="entry name" value="DNA_pol_palm_dom_sf"/>
</dbReference>
<comment type="caution">
    <text evidence="22">The sequence shown here is derived from an EMBL/GenBank/DDBJ whole genome shotgun (WGS) entry which is preliminary data.</text>
</comment>
<evidence type="ECO:0000256" key="15">
    <source>
        <dbReference type="ARBA" id="ARBA00023242"/>
    </source>
</evidence>
<feature type="compositionally biased region" description="Polar residues" evidence="20">
    <location>
        <begin position="1976"/>
        <end position="2008"/>
    </location>
</feature>
<keyword evidence="9 19" id="KW-0863">Zinc-finger</keyword>
<dbReference type="InterPro" id="IPR055191">
    <property type="entry name" value="POL2_thumb"/>
</dbReference>
<dbReference type="Pfam" id="PF22634">
    <property type="entry name" value="POL2_thumb"/>
    <property type="match status" value="1"/>
</dbReference>
<dbReference type="GO" id="GO:0051539">
    <property type="term" value="F:4 iron, 4 sulfur cluster binding"/>
    <property type="evidence" value="ECO:0007669"/>
    <property type="project" value="UniProtKB-KW"/>
</dbReference>
<keyword evidence="11 19" id="KW-0239">DNA-directed DNA polymerase</keyword>
<dbReference type="GO" id="GO:0006287">
    <property type="term" value="P:base-excision repair, gap-filling"/>
    <property type="evidence" value="ECO:0007669"/>
    <property type="project" value="TreeGrafter"/>
</dbReference>
<keyword evidence="7 19" id="KW-0235">DNA replication</keyword>
<dbReference type="InterPro" id="IPR006172">
    <property type="entry name" value="DNA-dir_DNA_pol_B"/>
</dbReference>
<keyword evidence="15 19" id="KW-0539">Nucleus</keyword>
<evidence type="ECO:0000256" key="14">
    <source>
        <dbReference type="ARBA" id="ARBA00023125"/>
    </source>
</evidence>
<evidence type="ECO:0000313" key="22">
    <source>
        <dbReference type="EMBL" id="MDI1484995.1"/>
    </source>
</evidence>
<sequence>MPSRKPDRSHGRNFRSAKSSGLPTRQKTVDASTLRASEGTSQDEKIQATRLAHTIDESMGFARYDSGKKKVGWLCNMHSTTIEAEKNPGGRAGVDFYFIEEDGNTFKATVEYDPYFLIAVRKGREPDVEEWCRRKFEGMVKSVKRIEKEDLQMPNHLLGYRRTFLQLAFENVSDLLSVRREIMPIAEKNKQGMNAMDTYAEVASANAGFDLFDDNERYNDSGTNGIADASDFVVDIREYDVPYHVRVSIDKDIRIGKWYTVEAKHGTTSMKCIEERIQRADPVVLAYDIETTKLPLKFPDAVIDQIMMISYMIDGQGFLITNREIVSEDIADFEYTPKPEYEGPFLIFNEPDEKAVIERFFLHIKEARPTVIATYNGDFFDWPFVEARASVLGIDMYQEIGFRKNSEDIYQSNYGVHMDCFAWVNRDSYLPQGSRGLKAVTVAKLGYDPDELDPELMTQYANEKPQTLAEYSVSDAVATYYLYMKYIHPFIFSLCNIIPLNPDDVLRKGTGTLCEMLLMVQAYQKGIVLPNKHKEPKETFWDGHLLESETYVGGHVESIEAGVFRSDIPVNFALDTTAIDELIRDLDAALHFSITVEEKKSLDDVTNYDEVKAQIISKLEILKQTPNRNERPSIYHLDVASMYPNIMTTNRLQPDSMIQEADCAACDFNRPGKTCDRRLPWAWRGEFLPAQKNEYNMVRHALENERFPGRFPNSPPITFQDMSVEQQANIVKKRLTDYSKKIYHKIHETKTIEREAIICQRENPFYVDTVKDFRDRRYDFKGKQKVWKNNTEALKSSGAAAMEIEEAKKMIVLYDSLQLAHKVILNSFYGYVMRKGSRWYSMEMAGVTCLTGAHIIQMARELVERIGRPLELDTDGIWCMLPATFPENVTFNLRSGKKMTISYPCVMLNHLVHGKFTNHQYQDLVDPKSFRYETHSDNTIFFEVDGPYRAMILPTSKEEDKNLKKRYAVFNHDGTLAELKGFEVKRRGELKLIKIFQTQIFKFFLEGTTLEETYASVARIANRWLDVLHQRGANLVDEDLIDLICENKSMSKTLEEYGAQKSTSITTAKRLAEFLGAQMIKDKGLNCKYIIAAKPKGAPVTERAIPTTIFSADDQVKRFFLRKWLREEPSDMNPRALIDWDYYLERLGSVVQKVITIPAALQKVRNPVPRVGHPDWLQRRINVKDDRFKQKKMTDIFGREPLSELPPNALDHRLPTDLEDFGSTQMAKAKNGEVTRLVQKRKAPETETTKSNDPYASLPSRMPDPTEDYSEFLKYQKKKWKIQKQARIRRRQLFGERSNTASDTLGSFFRNQAELLFTNTWQVLQLRESEVPGAIKAFVLIDRKVHQLTIKVPRQVFLNLRDSDLPDIEIEGCTAEKVTHTLPNGHPSVHLFRLIMPEEVYVREAHKLRALFDHPSVEGVYERQVPLSVRAVLELGSLCTFDETHKGVLGRGLEQGFDLTALRRTPMKQPYLLSADMGFLFLYHVDTGDRQIIALFSTVKDEAHMFICDRKRDTQGLPNADKLYTDLLAKRFEESGGENWQNIFEYQEKIHFKTRQVRTKRKLYTDVSDAIKKLRSDESKPTILAIQSPQRRMLLHEIPSLNDMPVLPLKHEPTDNKPPPLGWQGFVVKRTLSHYLALGSWVSHLVELARYGDIPLCNLERDDPRFLIDVAYARRLQRSNVVLWWSAGPLPDHAGYENDDILGPQETVNMPSVNNPGTYSSVCIELDVRNLAINTILTSSLINELEGSDSVAFNNAPPHEEDANDGTSVLYSDNAFASAGVTVLREMVKAWWAEACKGSSMADIMIQHLIRWVQSPDSFLYDRSLNFYVQMMSKKAFQQLMTDFRRVGSHVVFANSSRLLLQTTKAEVGNAYAYSQYILKSIKTKPLFHFLDLDIKEYWDYLVWYDEYNYGGKACQEVVEAEAQQLDTIMHWQLSTFLPPQYQTIFHDWIVEFIELMHSLKRPSSQGQIPIGSDDASPSTPRTTQLPFRSLTQDPTTTTDPNSNKCNPTTILTHQISKPLKKQILHLIASHRRDLAHPDLALDHTTYPSLPTNPSLPSSTYTTTSPVLHLVKSLMHVLSLDRSLGLEIRLLRSTLLSFFEIREFSPQGRWINPSASCKLVGWSCGVCTMPRDFDFCRDEDLLPSGGSNDNAKQQWLCPHCHSPYPRLAIEETLVARVQGIVAAWATQDLRCGKCKSVQVNGFMEHCPCGGGWVGVMEEEGGGGGGGKGGDGGRGVRRELEVLGKVAGVHGMRMLGEVVGGVMGGV</sequence>
<dbReference type="InterPro" id="IPR042087">
    <property type="entry name" value="DNA_pol_B_thumb"/>
</dbReference>
<evidence type="ECO:0000256" key="13">
    <source>
        <dbReference type="ARBA" id="ARBA00023014"/>
    </source>
</evidence>
<dbReference type="GO" id="GO:0006297">
    <property type="term" value="P:nucleotide-excision repair, DNA gap filling"/>
    <property type="evidence" value="ECO:0007669"/>
    <property type="project" value="TreeGrafter"/>
</dbReference>
<evidence type="ECO:0000256" key="5">
    <source>
        <dbReference type="ARBA" id="ARBA00022679"/>
    </source>
</evidence>
<evidence type="ECO:0000256" key="19">
    <source>
        <dbReference type="RuleBase" id="RU365029"/>
    </source>
</evidence>
<dbReference type="Pfam" id="PF22912">
    <property type="entry name" value="zf-DPOE"/>
    <property type="match status" value="1"/>
</dbReference>
<evidence type="ECO:0000313" key="23">
    <source>
        <dbReference type="Proteomes" id="UP001161017"/>
    </source>
</evidence>
<keyword evidence="13 19" id="KW-0411">Iron-sulfur</keyword>
<dbReference type="InterPro" id="IPR013697">
    <property type="entry name" value="DNA_pol_e_suA_C"/>
</dbReference>
<comment type="cofactor">
    <cofactor evidence="1 19">
        <name>[4Fe-4S] cluster</name>
        <dbReference type="ChEBI" id="CHEBI:49883"/>
    </cofactor>
</comment>
<evidence type="ECO:0000256" key="6">
    <source>
        <dbReference type="ARBA" id="ARBA00022695"/>
    </source>
</evidence>
<feature type="region of interest" description="Disordered" evidence="20">
    <location>
        <begin position="1965"/>
        <end position="2008"/>
    </location>
</feature>
<dbReference type="PANTHER" id="PTHR10670:SF0">
    <property type="entry name" value="DNA POLYMERASE EPSILON CATALYTIC SUBUNIT A"/>
    <property type="match status" value="1"/>
</dbReference>
<dbReference type="GO" id="GO:0008270">
    <property type="term" value="F:zinc ion binding"/>
    <property type="evidence" value="ECO:0007669"/>
    <property type="project" value="UniProtKB-KW"/>
</dbReference>
<comment type="similarity">
    <text evidence="3 19">Belongs to the DNA polymerase type-B family.</text>
</comment>
<evidence type="ECO:0000256" key="12">
    <source>
        <dbReference type="ARBA" id="ARBA00023004"/>
    </source>
</evidence>
<dbReference type="SUPFAM" id="SSF56672">
    <property type="entry name" value="DNA/RNA polymerases"/>
    <property type="match status" value="1"/>
</dbReference>
<feature type="compositionally biased region" description="Polar residues" evidence="20">
    <location>
        <begin position="16"/>
        <end position="40"/>
    </location>
</feature>
<comment type="function">
    <text evidence="17 19">DNA polymerase II participates in chromosomal DNA replication.</text>
</comment>
<dbReference type="InterPro" id="IPR029703">
    <property type="entry name" value="POL2"/>
</dbReference>
<evidence type="ECO:0000256" key="10">
    <source>
        <dbReference type="ARBA" id="ARBA00022833"/>
    </source>
</evidence>
<dbReference type="InterPro" id="IPR006134">
    <property type="entry name" value="DNA-dir_DNA_pol_B_multi_dom"/>
</dbReference>
<feature type="region of interest" description="Disordered" evidence="20">
    <location>
        <begin position="1238"/>
        <end position="1264"/>
    </location>
</feature>
<evidence type="ECO:0000256" key="4">
    <source>
        <dbReference type="ARBA" id="ARBA00022485"/>
    </source>
</evidence>
<keyword evidence="14 19" id="KW-0238">DNA-binding</keyword>
<evidence type="ECO:0000259" key="21">
    <source>
        <dbReference type="SMART" id="SM01159"/>
    </source>
</evidence>
<evidence type="ECO:0000256" key="9">
    <source>
        <dbReference type="ARBA" id="ARBA00022771"/>
    </source>
</evidence>
<keyword evidence="10 19" id="KW-0862">Zinc</keyword>
<keyword evidence="23" id="KW-1185">Reference proteome</keyword>
<name>A0AA43TS82_9LECA</name>
<evidence type="ECO:0000256" key="18">
    <source>
        <dbReference type="ARBA" id="ARBA00065544"/>
    </source>
</evidence>
<proteinExistence type="inferred from homology"/>
<dbReference type="SUPFAM" id="SSF53098">
    <property type="entry name" value="Ribonuclease H-like"/>
    <property type="match status" value="1"/>
</dbReference>
<dbReference type="GO" id="GO:0003677">
    <property type="term" value="F:DNA binding"/>
    <property type="evidence" value="ECO:0007669"/>
    <property type="project" value="UniProtKB-KW"/>
</dbReference>
<keyword evidence="6 19" id="KW-0548">Nucleotidyltransferase</keyword>
<dbReference type="Gene3D" id="1.10.132.60">
    <property type="entry name" value="DNA polymerase family B, C-terminal domain"/>
    <property type="match status" value="1"/>
</dbReference>
<dbReference type="InterPro" id="IPR054475">
    <property type="entry name" value="Znf-DPOE"/>
</dbReference>
<evidence type="ECO:0000256" key="16">
    <source>
        <dbReference type="ARBA" id="ARBA00049244"/>
    </source>
</evidence>
<dbReference type="GO" id="GO:0045004">
    <property type="term" value="P:DNA replication proofreading"/>
    <property type="evidence" value="ECO:0007669"/>
    <property type="project" value="TreeGrafter"/>
</dbReference>
<organism evidence="22 23">
    <name type="scientific">Ramalina farinacea</name>
    <dbReference type="NCBI Taxonomy" id="258253"/>
    <lineage>
        <taxon>Eukaryota</taxon>
        <taxon>Fungi</taxon>
        <taxon>Dikarya</taxon>
        <taxon>Ascomycota</taxon>
        <taxon>Pezizomycotina</taxon>
        <taxon>Lecanoromycetes</taxon>
        <taxon>OSLEUM clade</taxon>
        <taxon>Lecanoromycetidae</taxon>
        <taxon>Lecanorales</taxon>
        <taxon>Lecanorineae</taxon>
        <taxon>Ramalinaceae</taxon>
        <taxon>Ramalina</taxon>
    </lineage>
</organism>
<dbReference type="EC" id="2.7.7.7" evidence="19"/>
<dbReference type="Pfam" id="PF08490">
    <property type="entry name" value="DUF1744"/>
    <property type="match status" value="1"/>
</dbReference>
<evidence type="ECO:0000256" key="20">
    <source>
        <dbReference type="SAM" id="MobiDB-lite"/>
    </source>
</evidence>
<protein>
    <recommendedName>
        <fullName evidence="19">DNA polymerase epsilon catalytic subunit</fullName>
        <ecNumber evidence="19">2.7.7.7</ecNumber>
    </recommendedName>
</protein>
<feature type="compositionally biased region" description="Basic and acidic residues" evidence="20">
    <location>
        <begin position="1"/>
        <end position="10"/>
    </location>
</feature>
<keyword evidence="12 19" id="KW-0408">Iron</keyword>
<dbReference type="GO" id="GO:0000278">
    <property type="term" value="P:mitotic cell cycle"/>
    <property type="evidence" value="ECO:0007669"/>
    <property type="project" value="TreeGrafter"/>
</dbReference>
<dbReference type="Gene3D" id="3.30.420.10">
    <property type="entry name" value="Ribonuclease H-like superfamily/Ribonuclease H"/>
    <property type="match status" value="1"/>
</dbReference>
<comment type="subcellular location">
    <subcellularLocation>
        <location evidence="2 19">Nucleus</location>
    </subcellularLocation>
</comment>
<reference evidence="22" key="1">
    <citation type="journal article" date="2023" name="Genome Biol. Evol.">
        <title>First Whole Genome Sequence and Flow Cytometry Genome Size Data for the Lichen-Forming Fungus Ramalina farinacea (Ascomycota).</title>
        <authorList>
            <person name="Llewellyn T."/>
            <person name="Mian S."/>
            <person name="Hill R."/>
            <person name="Leitch I.J."/>
            <person name="Gaya E."/>
        </authorList>
    </citation>
    <scope>NUCLEOTIDE SEQUENCE</scope>
    <source>
        <strain evidence="22">LIQ254RAFAR</strain>
    </source>
</reference>
<dbReference type="FunFam" id="1.10.132.60:FF:000002">
    <property type="entry name" value="DNA polymerase epsilon catalytic subunit"/>
    <property type="match status" value="1"/>
</dbReference>
<evidence type="ECO:0000256" key="1">
    <source>
        <dbReference type="ARBA" id="ARBA00001966"/>
    </source>
</evidence>
<evidence type="ECO:0000256" key="2">
    <source>
        <dbReference type="ARBA" id="ARBA00004123"/>
    </source>
</evidence>
<dbReference type="FunFam" id="3.90.1600.10:FF:000006">
    <property type="entry name" value="DNA polymerase epsilon catalytic subunit"/>
    <property type="match status" value="1"/>
</dbReference>
<dbReference type="CDD" id="cd05535">
    <property type="entry name" value="POLBc_epsilon"/>
    <property type="match status" value="1"/>
</dbReference>
<gene>
    <name evidence="22" type="primary">POL2</name>
    <name evidence="22" type="ORF">OHK93_000129</name>
</gene>
<dbReference type="Proteomes" id="UP001161017">
    <property type="component" value="Unassembled WGS sequence"/>
</dbReference>
<dbReference type="PANTHER" id="PTHR10670">
    <property type="entry name" value="DNA POLYMERASE EPSILON CATALYTIC SUBUNIT A"/>
    <property type="match status" value="1"/>
</dbReference>
<dbReference type="GO" id="GO:0008622">
    <property type="term" value="C:epsilon DNA polymerase complex"/>
    <property type="evidence" value="ECO:0007669"/>
    <property type="project" value="InterPro"/>
</dbReference>
<comment type="subunit">
    <text evidence="18">Heterotetramer. Consists of 4 subunits: POL2, DPB2, DPB3 and DPB4.</text>
</comment>
<dbReference type="InterPro" id="IPR036397">
    <property type="entry name" value="RNaseH_sf"/>
</dbReference>
<dbReference type="Pfam" id="PF00136">
    <property type="entry name" value="DNA_pol_B"/>
    <property type="match status" value="1"/>
</dbReference>
<dbReference type="GO" id="GO:0003887">
    <property type="term" value="F:DNA-directed DNA polymerase activity"/>
    <property type="evidence" value="ECO:0007669"/>
    <property type="project" value="UniProtKB-KW"/>
</dbReference>
<dbReference type="InterPro" id="IPR012337">
    <property type="entry name" value="RNaseH-like_sf"/>
</dbReference>
<keyword evidence="5 19" id="KW-0808">Transferase</keyword>
<dbReference type="EMBL" id="JAPUFD010000001">
    <property type="protein sequence ID" value="MDI1484995.1"/>
    <property type="molecule type" value="Genomic_DNA"/>
</dbReference>
<dbReference type="Pfam" id="PF03104">
    <property type="entry name" value="DNA_pol_B_exo1"/>
    <property type="match status" value="1"/>
</dbReference>
<keyword evidence="4 19" id="KW-0004">4Fe-4S</keyword>
<dbReference type="Gene3D" id="3.30.342.10">
    <property type="entry name" value="DNA Polymerase, chain B, domain 1"/>
    <property type="match status" value="1"/>
</dbReference>
<dbReference type="CDD" id="cd05779">
    <property type="entry name" value="DNA_polB_epsilon_exo"/>
    <property type="match status" value="1"/>
</dbReference>
<comment type="catalytic activity">
    <reaction evidence="16 19">
        <text>DNA(n) + a 2'-deoxyribonucleoside 5'-triphosphate = DNA(n+1) + diphosphate</text>
        <dbReference type="Rhea" id="RHEA:22508"/>
        <dbReference type="Rhea" id="RHEA-COMP:17339"/>
        <dbReference type="Rhea" id="RHEA-COMP:17340"/>
        <dbReference type="ChEBI" id="CHEBI:33019"/>
        <dbReference type="ChEBI" id="CHEBI:61560"/>
        <dbReference type="ChEBI" id="CHEBI:173112"/>
        <dbReference type="EC" id="2.7.7.7"/>
    </reaction>
</comment>
<accession>A0AA43TS82</accession>
<dbReference type="InterPro" id="IPR006133">
    <property type="entry name" value="DNA-dir_DNA_pol_B_exonuc"/>
</dbReference>
<evidence type="ECO:0000256" key="17">
    <source>
        <dbReference type="ARBA" id="ARBA00057054"/>
    </source>
</evidence>